<dbReference type="GO" id="GO:0016020">
    <property type="term" value="C:membrane"/>
    <property type="evidence" value="ECO:0007669"/>
    <property type="project" value="UniProtKB-UniRule"/>
</dbReference>
<accession>A0A4U1BTG5</accession>
<reference evidence="3 4" key="1">
    <citation type="submission" date="2019-04" db="EMBL/GenBank/DDBJ databases">
        <authorList>
            <person name="Hwang J.C."/>
        </authorList>
    </citation>
    <scope>NUCLEOTIDE SEQUENCE [LARGE SCALE GENOMIC DNA]</scope>
    <source>
        <strain evidence="3 4">IMCC35002</strain>
    </source>
</reference>
<dbReference type="Proteomes" id="UP000305675">
    <property type="component" value="Unassembled WGS sequence"/>
</dbReference>
<dbReference type="Pfam" id="PF00691">
    <property type="entry name" value="OmpA"/>
    <property type="match status" value="1"/>
</dbReference>
<dbReference type="AlphaFoldDB" id="A0A4U1BTG5"/>
<dbReference type="Gene3D" id="3.30.1330.60">
    <property type="entry name" value="OmpA-like domain"/>
    <property type="match status" value="1"/>
</dbReference>
<dbReference type="OrthoDB" id="345640at2"/>
<dbReference type="InterPro" id="IPR036737">
    <property type="entry name" value="OmpA-like_sf"/>
</dbReference>
<dbReference type="PANTHER" id="PTHR30329">
    <property type="entry name" value="STATOR ELEMENT OF FLAGELLAR MOTOR COMPLEX"/>
    <property type="match status" value="1"/>
</dbReference>
<name>A0A4U1BTG5_9GAMM</name>
<gene>
    <name evidence="3" type="ORF">FCL42_01615</name>
</gene>
<dbReference type="InterPro" id="IPR050330">
    <property type="entry name" value="Bact_OuterMem_StrucFunc"/>
</dbReference>
<dbReference type="PANTHER" id="PTHR30329:SF21">
    <property type="entry name" value="LIPOPROTEIN YIAD-RELATED"/>
    <property type="match status" value="1"/>
</dbReference>
<proteinExistence type="predicted"/>
<comment type="caution">
    <text evidence="3">The sequence shown here is derived from an EMBL/GenBank/DDBJ whole genome shotgun (WGS) entry which is preliminary data.</text>
</comment>
<dbReference type="EMBL" id="SWCJ01000001">
    <property type="protein sequence ID" value="TKB58469.1"/>
    <property type="molecule type" value="Genomic_DNA"/>
</dbReference>
<evidence type="ECO:0000313" key="4">
    <source>
        <dbReference type="Proteomes" id="UP000305675"/>
    </source>
</evidence>
<keyword evidence="1" id="KW-0472">Membrane</keyword>
<dbReference type="InterPro" id="IPR006665">
    <property type="entry name" value="OmpA-like"/>
</dbReference>
<evidence type="ECO:0000313" key="3">
    <source>
        <dbReference type="EMBL" id="TKB58469.1"/>
    </source>
</evidence>
<sequence>MKPTFLMPASLPSWKRYSRPLFNAVPVPMASAASTIDTQDNPMMMRALSIALVLPLLAPTAHANCDALFTHQATISQAVVVGSNRDTAYQITQRVDPSRVQIKPETLALSETECLPKAKAAEALATLYFYLDQTQMTPASERQLNALAPQLANQKNIQLVGHADSQGNHAYNLNLGLARANATKSKLLGLGVRGKIQVDSRGDSKPVQSNLDAQGRAANRRVEIYLN</sequence>
<feature type="domain" description="OmpA-like" evidence="2">
    <location>
        <begin position="116"/>
        <end position="227"/>
    </location>
</feature>
<evidence type="ECO:0000259" key="2">
    <source>
        <dbReference type="PROSITE" id="PS51123"/>
    </source>
</evidence>
<protein>
    <submittedName>
        <fullName evidence="3">OmpA family protein</fullName>
    </submittedName>
</protein>
<dbReference type="PROSITE" id="PS51123">
    <property type="entry name" value="OMPA_2"/>
    <property type="match status" value="1"/>
</dbReference>
<keyword evidence="4" id="KW-1185">Reference proteome</keyword>
<evidence type="ECO:0000256" key="1">
    <source>
        <dbReference type="PROSITE-ProRule" id="PRU00473"/>
    </source>
</evidence>
<organism evidence="3 4">
    <name type="scientific">Ferrimonas aestuarii</name>
    <dbReference type="NCBI Taxonomy" id="2569539"/>
    <lineage>
        <taxon>Bacteria</taxon>
        <taxon>Pseudomonadati</taxon>
        <taxon>Pseudomonadota</taxon>
        <taxon>Gammaproteobacteria</taxon>
        <taxon>Alteromonadales</taxon>
        <taxon>Ferrimonadaceae</taxon>
        <taxon>Ferrimonas</taxon>
    </lineage>
</organism>
<dbReference type="SUPFAM" id="SSF103088">
    <property type="entry name" value="OmpA-like"/>
    <property type="match status" value="1"/>
</dbReference>
<dbReference type="CDD" id="cd07185">
    <property type="entry name" value="OmpA_C-like"/>
    <property type="match status" value="1"/>
</dbReference>